<organism evidence="1">
    <name type="scientific">hydrothermal vent metagenome</name>
    <dbReference type="NCBI Taxonomy" id="652676"/>
    <lineage>
        <taxon>unclassified sequences</taxon>
        <taxon>metagenomes</taxon>
        <taxon>ecological metagenomes</taxon>
    </lineage>
</organism>
<gene>
    <name evidence="1" type="ORF">MNBD_NITROSPINAE03-320</name>
</gene>
<name>A0A3B1C425_9ZZZZ</name>
<feature type="non-terminal residue" evidence="1">
    <location>
        <position position="32"/>
    </location>
</feature>
<protein>
    <submittedName>
        <fullName evidence="1">Uncharacterized protein</fullName>
    </submittedName>
</protein>
<sequence length="32" mass="3610">MSEAIRQSEKTERGTFSGVFRPALIKDAKDIQ</sequence>
<dbReference type="EMBL" id="UOGB01000143">
    <property type="protein sequence ID" value="VAX19343.1"/>
    <property type="molecule type" value="Genomic_DNA"/>
</dbReference>
<dbReference type="AlphaFoldDB" id="A0A3B1C425"/>
<proteinExistence type="predicted"/>
<evidence type="ECO:0000313" key="1">
    <source>
        <dbReference type="EMBL" id="VAX19343.1"/>
    </source>
</evidence>
<reference evidence="1" key="1">
    <citation type="submission" date="2018-06" db="EMBL/GenBank/DDBJ databases">
        <authorList>
            <person name="Zhirakovskaya E."/>
        </authorList>
    </citation>
    <scope>NUCLEOTIDE SEQUENCE</scope>
</reference>
<accession>A0A3B1C425</accession>